<dbReference type="GO" id="GO:0008237">
    <property type="term" value="F:metallopeptidase activity"/>
    <property type="evidence" value="ECO:0007669"/>
    <property type="project" value="UniProtKB-KW"/>
</dbReference>
<proteinExistence type="inferred from homology"/>
<gene>
    <name evidence="11" type="ORF">BOTBODRAFT_38539</name>
</gene>
<dbReference type="HOGENOM" id="CLU_048726_1_1_1"/>
<keyword evidence="5" id="KW-0378">Hydrolase</keyword>
<organism evidence="11 12">
    <name type="scientific">Botryobasidium botryosum (strain FD-172 SS1)</name>
    <dbReference type="NCBI Taxonomy" id="930990"/>
    <lineage>
        <taxon>Eukaryota</taxon>
        <taxon>Fungi</taxon>
        <taxon>Dikarya</taxon>
        <taxon>Basidiomycota</taxon>
        <taxon>Agaricomycotina</taxon>
        <taxon>Agaricomycetes</taxon>
        <taxon>Cantharellales</taxon>
        <taxon>Botryobasidiaceae</taxon>
        <taxon>Botryobasidium</taxon>
    </lineage>
</organism>
<dbReference type="Gene3D" id="3.40.390.10">
    <property type="entry name" value="Collagenase (Catalytic Domain)"/>
    <property type="match status" value="1"/>
</dbReference>
<dbReference type="InParanoid" id="A0A067LWJ9"/>
<feature type="signal peptide" evidence="9">
    <location>
        <begin position="1"/>
        <end position="16"/>
    </location>
</feature>
<dbReference type="InterPro" id="IPR008754">
    <property type="entry name" value="Peptidase_M43"/>
</dbReference>
<keyword evidence="8" id="KW-1015">Disulfide bond</keyword>
<evidence type="ECO:0000259" key="10">
    <source>
        <dbReference type="Pfam" id="PF05572"/>
    </source>
</evidence>
<evidence type="ECO:0000256" key="9">
    <source>
        <dbReference type="SAM" id="SignalP"/>
    </source>
</evidence>
<dbReference type="PANTHER" id="PTHR47466">
    <property type="match status" value="1"/>
</dbReference>
<keyword evidence="4 9" id="KW-0732">Signal</keyword>
<dbReference type="Pfam" id="PF05572">
    <property type="entry name" value="Peptidase_M43"/>
    <property type="match status" value="1"/>
</dbReference>
<reference evidence="12" key="1">
    <citation type="journal article" date="2014" name="Proc. Natl. Acad. Sci. U.S.A.">
        <title>Extensive sampling of basidiomycete genomes demonstrates inadequacy of the white-rot/brown-rot paradigm for wood decay fungi.</title>
        <authorList>
            <person name="Riley R."/>
            <person name="Salamov A.A."/>
            <person name="Brown D.W."/>
            <person name="Nagy L.G."/>
            <person name="Floudas D."/>
            <person name="Held B.W."/>
            <person name="Levasseur A."/>
            <person name="Lombard V."/>
            <person name="Morin E."/>
            <person name="Otillar R."/>
            <person name="Lindquist E.A."/>
            <person name="Sun H."/>
            <person name="LaButti K.M."/>
            <person name="Schmutz J."/>
            <person name="Jabbour D."/>
            <person name="Luo H."/>
            <person name="Baker S.E."/>
            <person name="Pisabarro A.G."/>
            <person name="Walton J.D."/>
            <person name="Blanchette R.A."/>
            <person name="Henrissat B."/>
            <person name="Martin F."/>
            <person name="Cullen D."/>
            <person name="Hibbett D.S."/>
            <person name="Grigoriev I.V."/>
        </authorList>
    </citation>
    <scope>NUCLEOTIDE SEQUENCE [LARGE SCALE GENOMIC DNA]</scope>
    <source>
        <strain evidence="12">FD-172 SS1</strain>
    </source>
</reference>
<evidence type="ECO:0000256" key="4">
    <source>
        <dbReference type="ARBA" id="ARBA00022729"/>
    </source>
</evidence>
<dbReference type="PANTHER" id="PTHR47466:SF1">
    <property type="entry name" value="METALLOPROTEASE MEP1 (AFU_ORTHOLOGUE AFUA_1G07730)-RELATED"/>
    <property type="match status" value="1"/>
</dbReference>
<evidence type="ECO:0000256" key="7">
    <source>
        <dbReference type="ARBA" id="ARBA00023049"/>
    </source>
</evidence>
<dbReference type="MEROPS" id="M43.008"/>
<feature type="domain" description="Peptidase M43 pregnancy-associated plasma-A" evidence="10">
    <location>
        <begin position="193"/>
        <end position="277"/>
    </location>
</feature>
<dbReference type="CDD" id="cd04275">
    <property type="entry name" value="ZnMc_pappalysin_like"/>
    <property type="match status" value="1"/>
</dbReference>
<evidence type="ECO:0000256" key="5">
    <source>
        <dbReference type="ARBA" id="ARBA00022801"/>
    </source>
</evidence>
<feature type="chain" id="PRO_5001644177" description="Peptidase M43 pregnancy-associated plasma-A domain-containing protein" evidence="9">
    <location>
        <begin position="17"/>
        <end position="285"/>
    </location>
</feature>
<dbReference type="AlphaFoldDB" id="A0A067LWJ9"/>
<dbReference type="Proteomes" id="UP000027195">
    <property type="component" value="Unassembled WGS sequence"/>
</dbReference>
<evidence type="ECO:0000313" key="11">
    <source>
        <dbReference type="EMBL" id="KDQ07743.1"/>
    </source>
</evidence>
<dbReference type="GO" id="GO:0046872">
    <property type="term" value="F:metal ion binding"/>
    <property type="evidence" value="ECO:0007669"/>
    <property type="project" value="UniProtKB-KW"/>
</dbReference>
<keyword evidence="12" id="KW-1185">Reference proteome</keyword>
<keyword evidence="6" id="KW-0862">Zinc</keyword>
<dbReference type="EMBL" id="KL198101">
    <property type="protein sequence ID" value="KDQ07743.1"/>
    <property type="molecule type" value="Genomic_DNA"/>
</dbReference>
<protein>
    <recommendedName>
        <fullName evidence="10">Peptidase M43 pregnancy-associated plasma-A domain-containing protein</fullName>
    </recommendedName>
</protein>
<evidence type="ECO:0000313" key="12">
    <source>
        <dbReference type="Proteomes" id="UP000027195"/>
    </source>
</evidence>
<sequence length="285" mass="30421">MRLSILLAPLSVSAIAISVPQKDYLSSRRCGASITPYEIAAAEAAFSAASAQLKVSEVFNATIPIYWHVICAGDAISEGNISDSQIEANLDVINKDYSASGVRYALEGITRTANASWFANAGPQTSLQADMKKELRQGGANALNIYTVGFRNGPSRGLLGYSTFPSAYQGAPQDDGVVILYSTVPGGDLPKFNLGKTLTHEVGHWVGLYHTFEGGCLEPGDYVDDTPPEALPSFGCPASKHTCTSPGMDLVHNFMDYADDDCMSEFTSGQIARMVSQISTYRLGP</sequence>
<evidence type="ECO:0000256" key="3">
    <source>
        <dbReference type="ARBA" id="ARBA00022723"/>
    </source>
</evidence>
<dbReference type="STRING" id="930990.A0A067LWJ9"/>
<keyword evidence="3" id="KW-0479">Metal-binding</keyword>
<evidence type="ECO:0000256" key="6">
    <source>
        <dbReference type="ARBA" id="ARBA00022833"/>
    </source>
</evidence>
<dbReference type="GO" id="GO:0006508">
    <property type="term" value="P:proteolysis"/>
    <property type="evidence" value="ECO:0007669"/>
    <property type="project" value="UniProtKB-KW"/>
</dbReference>
<dbReference type="SUPFAM" id="SSF55486">
    <property type="entry name" value="Metalloproteases ('zincins'), catalytic domain"/>
    <property type="match status" value="1"/>
</dbReference>
<evidence type="ECO:0000256" key="1">
    <source>
        <dbReference type="ARBA" id="ARBA00008721"/>
    </source>
</evidence>
<comment type="similarity">
    <text evidence="1">Belongs to the peptidase M43B family.</text>
</comment>
<name>A0A067LWJ9_BOTB1</name>
<dbReference type="OrthoDB" id="536211at2759"/>
<accession>A0A067LWJ9</accession>
<dbReference type="InterPro" id="IPR024079">
    <property type="entry name" value="MetalloPept_cat_dom_sf"/>
</dbReference>
<evidence type="ECO:0000256" key="8">
    <source>
        <dbReference type="ARBA" id="ARBA00023157"/>
    </source>
</evidence>
<keyword evidence="2" id="KW-0645">Protease</keyword>
<keyword evidence="7" id="KW-0482">Metalloprotease</keyword>
<evidence type="ECO:0000256" key="2">
    <source>
        <dbReference type="ARBA" id="ARBA00022670"/>
    </source>
</evidence>